<dbReference type="AlphaFoldDB" id="A0A0K2TCQ3"/>
<accession>A0A0K2TCQ3</accession>
<reference evidence="1" key="1">
    <citation type="submission" date="2014-05" db="EMBL/GenBank/DDBJ databases">
        <authorList>
            <person name="Chronopoulou M."/>
        </authorList>
    </citation>
    <scope>NUCLEOTIDE SEQUENCE</scope>
    <source>
        <tissue evidence="1">Whole organism</tissue>
    </source>
</reference>
<organism evidence="1">
    <name type="scientific">Lepeophtheirus salmonis</name>
    <name type="common">Salmon louse</name>
    <name type="synonym">Caligus salmonis</name>
    <dbReference type="NCBI Taxonomy" id="72036"/>
    <lineage>
        <taxon>Eukaryota</taxon>
        <taxon>Metazoa</taxon>
        <taxon>Ecdysozoa</taxon>
        <taxon>Arthropoda</taxon>
        <taxon>Crustacea</taxon>
        <taxon>Multicrustacea</taxon>
        <taxon>Hexanauplia</taxon>
        <taxon>Copepoda</taxon>
        <taxon>Siphonostomatoida</taxon>
        <taxon>Caligidae</taxon>
        <taxon>Lepeophtheirus</taxon>
    </lineage>
</organism>
<evidence type="ECO:0000313" key="1">
    <source>
        <dbReference type="EMBL" id="CDW23625.1"/>
    </source>
</evidence>
<sequence length="54" mass="6089">MERRILTLYPCKMIPQQSAVSVSFSVTISSTVGFFKSMPKTTIPFSLVCQIYIL</sequence>
<protein>
    <submittedName>
        <fullName evidence="1">Uncharacterized protein</fullName>
    </submittedName>
</protein>
<proteinExistence type="predicted"/>
<dbReference type="EMBL" id="HACA01006264">
    <property type="protein sequence ID" value="CDW23625.1"/>
    <property type="molecule type" value="Transcribed_RNA"/>
</dbReference>
<name>A0A0K2TCQ3_LEPSM</name>